<dbReference type="PANTHER" id="PTHR31836:SF28">
    <property type="entry name" value="SRCR DOMAIN-CONTAINING PROTEIN-RELATED"/>
    <property type="match status" value="1"/>
</dbReference>
<comment type="caution">
    <text evidence="3">The sequence shown here is derived from an EMBL/GenBank/DDBJ whole genome shotgun (WGS) entry which is preliminary data.</text>
</comment>
<name>A0AAD9FSH6_PAPLA</name>
<evidence type="ECO:0000256" key="2">
    <source>
        <dbReference type="SAM" id="SignalP"/>
    </source>
</evidence>
<dbReference type="Proteomes" id="UP001182556">
    <property type="component" value="Unassembled WGS sequence"/>
</dbReference>
<evidence type="ECO:0000313" key="4">
    <source>
        <dbReference type="Proteomes" id="UP001182556"/>
    </source>
</evidence>
<dbReference type="CDD" id="cd22191">
    <property type="entry name" value="DPBB_RlpA_EXP_N-like"/>
    <property type="match status" value="1"/>
</dbReference>
<dbReference type="InterPro" id="IPR051477">
    <property type="entry name" value="Expansin_CellWall"/>
</dbReference>
<organism evidence="3 4">
    <name type="scientific">Papiliotrema laurentii</name>
    <name type="common">Cryptococcus laurentii</name>
    <dbReference type="NCBI Taxonomy" id="5418"/>
    <lineage>
        <taxon>Eukaryota</taxon>
        <taxon>Fungi</taxon>
        <taxon>Dikarya</taxon>
        <taxon>Basidiomycota</taxon>
        <taxon>Agaricomycotina</taxon>
        <taxon>Tremellomycetes</taxon>
        <taxon>Tremellales</taxon>
        <taxon>Rhynchogastremaceae</taxon>
        <taxon>Papiliotrema</taxon>
    </lineage>
</organism>
<dbReference type="Gene3D" id="2.40.40.10">
    <property type="entry name" value="RlpA-like domain"/>
    <property type="match status" value="1"/>
</dbReference>
<gene>
    <name evidence="3" type="ORF">DB88DRAFT_483918</name>
</gene>
<proteinExistence type="predicted"/>
<dbReference type="InterPro" id="IPR036908">
    <property type="entry name" value="RlpA-like_sf"/>
</dbReference>
<evidence type="ECO:0000313" key="3">
    <source>
        <dbReference type="EMBL" id="KAK1925441.1"/>
    </source>
</evidence>
<evidence type="ECO:0008006" key="5">
    <source>
        <dbReference type="Google" id="ProtNLM"/>
    </source>
</evidence>
<keyword evidence="4" id="KW-1185">Reference proteome</keyword>
<accession>A0AAD9FSH6</accession>
<dbReference type="AlphaFoldDB" id="A0AAD9FSH6"/>
<dbReference type="EMBL" id="JAODAN010000003">
    <property type="protein sequence ID" value="KAK1925441.1"/>
    <property type="molecule type" value="Genomic_DNA"/>
</dbReference>
<reference evidence="3" key="1">
    <citation type="submission" date="2023-02" db="EMBL/GenBank/DDBJ databases">
        <title>Identification and recombinant expression of a fungal hydrolase from Papiliotrema laurentii that hydrolyzes apple cutin and clears colloidal polyester polyurethane.</title>
        <authorList>
            <consortium name="DOE Joint Genome Institute"/>
            <person name="Roman V.A."/>
            <person name="Bojanowski C."/>
            <person name="Crable B.R."/>
            <person name="Wagner D.N."/>
            <person name="Hung C.S."/>
            <person name="Nadeau L.J."/>
            <person name="Schratz L."/>
            <person name="Haridas S."/>
            <person name="Pangilinan J."/>
            <person name="Lipzen A."/>
            <person name="Na H."/>
            <person name="Yan M."/>
            <person name="Ng V."/>
            <person name="Grigoriev I.V."/>
            <person name="Spatafora J.W."/>
            <person name="Barlow D."/>
            <person name="Biffinger J."/>
            <person name="Kelley-Loughnane N."/>
            <person name="Varaljay V.A."/>
            <person name="Crookes-Goodson W.J."/>
        </authorList>
    </citation>
    <scope>NUCLEOTIDE SEQUENCE</scope>
    <source>
        <strain evidence="3">5307AH</strain>
    </source>
</reference>
<sequence length="300" mass="31171">MRFITLLSLLPILIASPTPKPGPEAEPYNPFFPADYSAPSAPNDGALARRQGNLESRAALEQAGQARINAARAANGKAPLSKRLPEKSVRKIRRKHAKRACSVKTSTSVAPTATVTSSASATSASTTFIGGGAIAIPSASSVIPASSAAASSAVTSTSTSAAAPAATQYTVDPAGNGPFSGWGTWFDVGLSACGYYDTPGMPIVAVSDQLFDNWPGYDGSNPNNNPICGLHLDITWGGKTVRAEVSDRCPGCAVRSLDMSKGLFHEFADYSVGLLGMDDYTGNITWSWAPGTGRLPEVPY</sequence>
<dbReference type="SUPFAM" id="SSF50685">
    <property type="entry name" value="Barwin-like endoglucanases"/>
    <property type="match status" value="1"/>
</dbReference>
<dbReference type="PANTHER" id="PTHR31836">
    <property type="match status" value="1"/>
</dbReference>
<feature type="chain" id="PRO_5041913697" description="RlpA-like protein double-psi beta-barrel domain-containing protein" evidence="2">
    <location>
        <begin position="16"/>
        <end position="300"/>
    </location>
</feature>
<evidence type="ECO:0000256" key="1">
    <source>
        <dbReference type="ARBA" id="ARBA00022729"/>
    </source>
</evidence>
<feature type="signal peptide" evidence="2">
    <location>
        <begin position="1"/>
        <end position="15"/>
    </location>
</feature>
<protein>
    <recommendedName>
        <fullName evidence="5">RlpA-like protein double-psi beta-barrel domain-containing protein</fullName>
    </recommendedName>
</protein>
<keyword evidence="1 2" id="KW-0732">Signal</keyword>